<dbReference type="HAMAP" id="MF_01987">
    <property type="entry name" value="Ribokinase"/>
    <property type="match status" value="1"/>
</dbReference>
<dbReference type="InterPro" id="IPR011611">
    <property type="entry name" value="PfkB_dom"/>
</dbReference>
<feature type="binding site" evidence="12">
    <location>
        <begin position="10"/>
        <end position="12"/>
    </location>
    <ligand>
        <name>substrate</name>
    </ligand>
</feature>
<feature type="binding site" evidence="12">
    <location>
        <position position="285"/>
    </location>
    <ligand>
        <name>substrate</name>
    </ligand>
</feature>
<feature type="binding site" evidence="12">
    <location>
        <begin position="250"/>
        <end position="255"/>
    </location>
    <ligand>
        <name>ATP</name>
        <dbReference type="ChEBI" id="CHEBI:30616"/>
    </ligand>
</feature>
<evidence type="ECO:0000256" key="7">
    <source>
        <dbReference type="ARBA" id="ARBA00022777"/>
    </source>
</evidence>
<sequence>MGITVVGSLNYDLVTYTNRVPNAGETIRADIFETHTGGKGLNQAIAISKLRQEGSNYLVRMVGNVGQDSFGTELIDILEKNDVDCSNVGRIADVKTGIATILVEKEKGQNRILITEGANGKTIFTDSQMNQIFKVEQANDCEFVVFQHEIPDPCSIMKWLKKHRPNHQIIFNPSPFQPLQKEDWSLIDILIVNEIEAMQIVESIYSKEEAERFAEKIKKDFIDGYKVLCQKFQQSIVNTSDNSLGAVIITLGSEGVLFLSKDHVTVGYYPACSNIEVIDTTGAGDTFLGAVVTQLYQSISLEQAMKFATTASSITIQHKGAAESIPLYNDVLKNIEY</sequence>
<keyword evidence="12" id="KW-0539">Nucleus</keyword>
<dbReference type="GO" id="GO:0004747">
    <property type="term" value="F:ribokinase activity"/>
    <property type="evidence" value="ECO:0007669"/>
    <property type="project" value="UniProtKB-UniRule"/>
</dbReference>
<dbReference type="GO" id="GO:0019303">
    <property type="term" value="P:D-ribose catabolic process"/>
    <property type="evidence" value="ECO:0007669"/>
    <property type="project" value="UniProtKB-UniRule"/>
</dbReference>
<feature type="binding site" evidence="12">
    <location>
        <position position="193"/>
    </location>
    <ligand>
        <name>ATP</name>
        <dbReference type="ChEBI" id="CHEBI:30616"/>
    </ligand>
</feature>
<dbReference type="InterPro" id="IPR002173">
    <property type="entry name" value="Carboh/pur_kinase_PfkB_CS"/>
</dbReference>
<protein>
    <recommendedName>
        <fullName evidence="3 12">Ribokinase</fullName>
        <shortName evidence="12">RK</shortName>
        <ecNumber evidence="2 12">2.7.1.15</ecNumber>
    </recommendedName>
</protein>
<dbReference type="EMBL" id="HE612856">
    <property type="protein sequence ID" value="CCE61338.1"/>
    <property type="molecule type" value="Genomic_DNA"/>
</dbReference>
<dbReference type="AlphaFoldDB" id="G8BN60"/>
<feature type="binding site" evidence="12">
    <location>
        <position position="315"/>
    </location>
    <ligand>
        <name>K(+)</name>
        <dbReference type="ChEBI" id="CHEBI:29103"/>
    </ligand>
</feature>
<dbReference type="KEGG" id="tpf:TPHA_0A02550"/>
<evidence type="ECO:0000256" key="3">
    <source>
        <dbReference type="ARBA" id="ARBA00016943"/>
    </source>
</evidence>
<dbReference type="InterPro" id="IPR011877">
    <property type="entry name" value="Ribokinase"/>
</dbReference>
<evidence type="ECO:0000313" key="14">
    <source>
        <dbReference type="EMBL" id="CCE61338.1"/>
    </source>
</evidence>
<comment type="cofactor">
    <cofactor evidence="12">
        <name>Mg(2+)</name>
        <dbReference type="ChEBI" id="CHEBI:18420"/>
    </cofactor>
    <text evidence="12">Requires a divalent cation, most likely magnesium in vivo, as an electrophilic catalyst to aid phosphoryl group transfer. It is the chelate of the metal and the nucleotide that is the actual substrate.</text>
</comment>
<feature type="binding site" evidence="12">
    <location>
        <position position="324"/>
    </location>
    <ligand>
        <name>K(+)</name>
        <dbReference type="ChEBI" id="CHEBI:29103"/>
    </ligand>
</feature>
<comment type="activity regulation">
    <text evidence="12">Activated by a monovalent cation that binds near, but not in, the active site. The most likely occupant of the site in vivo is potassium. Ion binding induces a conformational change that may alter substrate affinity.</text>
</comment>
<dbReference type="OMA" id="DIVLIQQ"/>
<keyword evidence="5 12" id="KW-0479">Metal-binding</keyword>
<dbReference type="PRINTS" id="PR00990">
    <property type="entry name" value="RIBOKINASE"/>
</dbReference>
<dbReference type="Pfam" id="PF00294">
    <property type="entry name" value="PfkB"/>
    <property type="match status" value="1"/>
</dbReference>
<organism evidence="14 15">
    <name type="scientific">Tetrapisispora phaffii (strain ATCC 24235 / CBS 4417 / NBRC 1672 / NRRL Y-8282 / UCD 70-5)</name>
    <name type="common">Yeast</name>
    <name type="synonym">Fabospora phaffii</name>
    <dbReference type="NCBI Taxonomy" id="1071381"/>
    <lineage>
        <taxon>Eukaryota</taxon>
        <taxon>Fungi</taxon>
        <taxon>Dikarya</taxon>
        <taxon>Ascomycota</taxon>
        <taxon>Saccharomycotina</taxon>
        <taxon>Saccharomycetes</taxon>
        <taxon>Saccharomycetales</taxon>
        <taxon>Saccharomycetaceae</taxon>
        <taxon>Tetrapisispora</taxon>
    </lineage>
</organism>
<keyword evidence="8 12" id="KW-0067">ATP-binding</keyword>
<evidence type="ECO:0000256" key="6">
    <source>
        <dbReference type="ARBA" id="ARBA00022741"/>
    </source>
</evidence>
<dbReference type="GeneID" id="11532410"/>
<dbReference type="UniPathway" id="UPA00916">
    <property type="reaction ID" value="UER00889"/>
</dbReference>
<keyword evidence="15" id="KW-1185">Reference proteome</keyword>
<dbReference type="STRING" id="1071381.G8BN60"/>
<keyword evidence="12" id="KW-0963">Cytoplasm</keyword>
<comment type="subcellular location">
    <subcellularLocation>
        <location evidence="12">Cytoplasm</location>
    </subcellularLocation>
    <subcellularLocation>
        <location evidence="12">Nucleus</location>
    </subcellularLocation>
</comment>
<feature type="binding site" evidence="12">
    <location>
        <position position="320"/>
    </location>
    <ligand>
        <name>K(+)</name>
        <dbReference type="ChEBI" id="CHEBI:29103"/>
    </ligand>
</feature>
<dbReference type="EC" id="2.7.1.15" evidence="2 12"/>
<evidence type="ECO:0000256" key="9">
    <source>
        <dbReference type="ARBA" id="ARBA00022842"/>
    </source>
</evidence>
<keyword evidence="9 12" id="KW-0460">Magnesium</keyword>
<dbReference type="HOGENOM" id="CLU_027634_2_0_1"/>
<evidence type="ECO:0000256" key="4">
    <source>
        <dbReference type="ARBA" id="ARBA00022679"/>
    </source>
</evidence>
<dbReference type="GO" id="GO:0005634">
    <property type="term" value="C:nucleus"/>
    <property type="evidence" value="ECO:0007669"/>
    <property type="project" value="UniProtKB-SubCell"/>
</dbReference>
<keyword evidence="10 12" id="KW-0630">Potassium</keyword>
<dbReference type="PANTHER" id="PTHR10584:SF166">
    <property type="entry name" value="RIBOKINASE"/>
    <property type="match status" value="1"/>
</dbReference>
<comment type="catalytic activity">
    <reaction evidence="12">
        <text>D-ribose + ATP = D-ribose 5-phosphate + ADP + H(+)</text>
        <dbReference type="Rhea" id="RHEA:13697"/>
        <dbReference type="ChEBI" id="CHEBI:15378"/>
        <dbReference type="ChEBI" id="CHEBI:30616"/>
        <dbReference type="ChEBI" id="CHEBI:47013"/>
        <dbReference type="ChEBI" id="CHEBI:78346"/>
        <dbReference type="ChEBI" id="CHEBI:456216"/>
        <dbReference type="EC" id="2.7.1.15"/>
    </reaction>
</comment>
<dbReference type="GO" id="GO:0046872">
    <property type="term" value="F:metal ion binding"/>
    <property type="evidence" value="ECO:0007669"/>
    <property type="project" value="UniProtKB-KW"/>
</dbReference>
<dbReference type="GO" id="GO:0005524">
    <property type="term" value="F:ATP binding"/>
    <property type="evidence" value="ECO:0007669"/>
    <property type="project" value="UniProtKB-UniRule"/>
</dbReference>
<feature type="active site" description="Proton acceptor" evidence="12">
    <location>
        <position position="285"/>
    </location>
</feature>
<feature type="binding site" evidence="12">
    <location>
        <position position="318"/>
    </location>
    <ligand>
        <name>K(+)</name>
        <dbReference type="ChEBI" id="CHEBI:29103"/>
    </ligand>
</feature>
<name>G8BN60_TETPH</name>
<evidence type="ECO:0000256" key="11">
    <source>
        <dbReference type="ARBA" id="ARBA00023277"/>
    </source>
</evidence>
<dbReference type="CDD" id="cd01174">
    <property type="entry name" value="ribokinase"/>
    <property type="match status" value="1"/>
</dbReference>
<evidence type="ECO:0000256" key="1">
    <source>
        <dbReference type="ARBA" id="ARBA00005380"/>
    </source>
</evidence>
<evidence type="ECO:0000313" key="15">
    <source>
        <dbReference type="Proteomes" id="UP000005666"/>
    </source>
</evidence>
<dbReference type="InterPro" id="IPR002139">
    <property type="entry name" value="Ribo/fructo_kinase"/>
</dbReference>
<comment type="function">
    <text evidence="12">Catalyzes the phosphorylation of ribose at O-5 in a reaction requiring ATP and magnesium. The resulting D-ribose-5-phosphate can then be used either for sythesis of nucleotides, histidine, and tryptophan, or as a component of the pentose phosphate pathway.</text>
</comment>
<feature type="domain" description="Carbohydrate kinase PfkB" evidence="13">
    <location>
        <begin position="3"/>
        <end position="326"/>
    </location>
</feature>
<feature type="binding site" evidence="12">
    <location>
        <position position="281"/>
    </location>
    <ligand>
        <name>K(+)</name>
        <dbReference type="ChEBI" id="CHEBI:29103"/>
    </ligand>
</feature>
<evidence type="ECO:0000256" key="8">
    <source>
        <dbReference type="ARBA" id="ARBA00022840"/>
    </source>
</evidence>
<dbReference type="OrthoDB" id="415590at2759"/>
<evidence type="ECO:0000256" key="5">
    <source>
        <dbReference type="ARBA" id="ARBA00022723"/>
    </source>
</evidence>
<dbReference type="Gene3D" id="3.40.1190.20">
    <property type="match status" value="1"/>
</dbReference>
<dbReference type="GO" id="GO:0005737">
    <property type="term" value="C:cytoplasm"/>
    <property type="evidence" value="ECO:0007669"/>
    <property type="project" value="UniProtKB-SubCell"/>
</dbReference>
<keyword evidence="6 12" id="KW-0547">Nucleotide-binding</keyword>
<evidence type="ECO:0000259" key="13">
    <source>
        <dbReference type="Pfam" id="PF00294"/>
    </source>
</evidence>
<dbReference type="RefSeq" id="XP_003683772.1">
    <property type="nucleotide sequence ID" value="XM_003683724.1"/>
</dbReference>
<dbReference type="eggNOG" id="KOG2855">
    <property type="taxonomic scope" value="Eukaryota"/>
</dbReference>
<comment type="caution">
    <text evidence="12">Lacks conserved residue(s) required for the propagation of feature annotation.</text>
</comment>
<feature type="binding site" evidence="12">
    <location>
        <position position="149"/>
    </location>
    <ligand>
        <name>substrate</name>
    </ligand>
</feature>
<accession>G8BN60</accession>
<dbReference type="PROSITE" id="PS00584">
    <property type="entry name" value="PFKB_KINASES_2"/>
    <property type="match status" value="1"/>
</dbReference>
<evidence type="ECO:0000256" key="12">
    <source>
        <dbReference type="HAMAP-Rule" id="MF_03215"/>
    </source>
</evidence>
<proteinExistence type="inferred from homology"/>
<keyword evidence="7 12" id="KW-0418">Kinase</keyword>
<reference evidence="14 15" key="1">
    <citation type="journal article" date="2011" name="Proc. Natl. Acad. Sci. U.S.A.">
        <title>Evolutionary erosion of yeast sex chromosomes by mating-type switching accidents.</title>
        <authorList>
            <person name="Gordon J.L."/>
            <person name="Armisen D."/>
            <person name="Proux-Wera E."/>
            <person name="Oheigeartaigh S.S."/>
            <person name="Byrne K.P."/>
            <person name="Wolfe K.H."/>
        </authorList>
    </citation>
    <scope>NUCLEOTIDE SEQUENCE [LARGE SCALE GENOMIC DNA]</scope>
    <source>
        <strain evidence="15">ATCC 24235 / CBS 4417 / NBRC 1672 / NRRL Y-8282 / UCD 70-5</strain>
    </source>
</reference>
<dbReference type="Proteomes" id="UP000005666">
    <property type="component" value="Chromosome 1"/>
</dbReference>
<keyword evidence="4 12" id="KW-0808">Transferase</keyword>
<evidence type="ECO:0000256" key="10">
    <source>
        <dbReference type="ARBA" id="ARBA00022958"/>
    </source>
</evidence>
<comment type="similarity">
    <text evidence="12">Belongs to the carbohydrate kinase PfkB family. Ribokinase subfamily.</text>
</comment>
<keyword evidence="11 12" id="KW-0119">Carbohydrate metabolism</keyword>
<gene>
    <name evidence="14" type="primary">TPHA0A02550</name>
    <name evidence="12" type="synonym">RBK1</name>
    <name evidence="14" type="ordered locus">TPHA_0A02550</name>
</gene>
<comment type="similarity">
    <text evidence="1">Belongs to the carbohydrate kinase pfkB family.</text>
</comment>
<feature type="binding site" evidence="12">
    <location>
        <begin position="38"/>
        <end position="42"/>
    </location>
    <ligand>
        <name>substrate</name>
    </ligand>
</feature>
<feature type="binding site" evidence="12">
    <location>
        <begin position="284"/>
        <end position="285"/>
    </location>
    <ligand>
        <name>ATP</name>
        <dbReference type="ChEBI" id="CHEBI:30616"/>
    </ligand>
</feature>
<comment type="pathway">
    <text evidence="12">Carbohydrate metabolism; D-ribose degradation; D-ribose 5-phosphate from beta-D-ribopyranose: step 2/2.</text>
</comment>
<comment type="subunit">
    <text evidence="12">Homodimer.</text>
</comment>
<feature type="binding site" evidence="12">
    <location>
        <position position="279"/>
    </location>
    <ligand>
        <name>K(+)</name>
        <dbReference type="ChEBI" id="CHEBI:29103"/>
    </ligand>
</feature>
<dbReference type="InterPro" id="IPR029056">
    <property type="entry name" value="Ribokinase-like"/>
</dbReference>
<evidence type="ECO:0000256" key="2">
    <source>
        <dbReference type="ARBA" id="ARBA00012035"/>
    </source>
</evidence>
<dbReference type="PANTHER" id="PTHR10584">
    <property type="entry name" value="SUGAR KINASE"/>
    <property type="match status" value="1"/>
</dbReference>
<dbReference type="SUPFAM" id="SSF53613">
    <property type="entry name" value="Ribokinase-like"/>
    <property type="match status" value="1"/>
</dbReference>